<dbReference type="EMBL" id="CAACVG010013032">
    <property type="protein sequence ID" value="VEN61177.1"/>
    <property type="molecule type" value="Genomic_DNA"/>
</dbReference>
<evidence type="ECO:0000313" key="3">
    <source>
        <dbReference type="EMBL" id="VEN61177.1"/>
    </source>
</evidence>
<dbReference type="PANTHER" id="PTHR14407">
    <property type="entry name" value="HERMANSKY-PUDLAK SYNDROME 4 PROTEIN LIGHT-EAR PROTEIN-RELATED"/>
    <property type="match status" value="1"/>
</dbReference>
<accession>A0A653DMX3</accession>
<evidence type="ECO:0000259" key="2">
    <source>
        <dbReference type="Pfam" id="PF19033"/>
    </source>
</evidence>
<name>A0A653DMX3_CALMS</name>
<dbReference type="Pfam" id="PF19031">
    <property type="entry name" value="Intu_longin_1"/>
    <property type="match status" value="1"/>
</dbReference>
<dbReference type="PANTHER" id="PTHR14407:SF9">
    <property type="entry name" value="BLOC-3 COMPLEX MEMBER HPS4"/>
    <property type="match status" value="1"/>
</dbReference>
<proteinExistence type="predicted"/>
<dbReference type="GO" id="GO:0006605">
    <property type="term" value="P:protein targeting"/>
    <property type="evidence" value="ECO:0007669"/>
    <property type="project" value="TreeGrafter"/>
</dbReference>
<keyword evidence="4" id="KW-1185">Reference proteome</keyword>
<gene>
    <name evidence="3" type="ORF">CALMAC_LOCUS18652</name>
</gene>
<evidence type="ECO:0000259" key="1">
    <source>
        <dbReference type="Pfam" id="PF19031"/>
    </source>
</evidence>
<dbReference type="GO" id="GO:0016192">
    <property type="term" value="P:vesicle-mediated transport"/>
    <property type="evidence" value="ECO:0007669"/>
    <property type="project" value="InterPro"/>
</dbReference>
<dbReference type="InterPro" id="IPR043987">
    <property type="entry name" value="CCZ1/INTU/HSP4_longin_1"/>
</dbReference>
<dbReference type="Proteomes" id="UP000410492">
    <property type="component" value="Unassembled WGS sequence"/>
</dbReference>
<evidence type="ECO:0008006" key="5">
    <source>
        <dbReference type="Google" id="ProtNLM"/>
    </source>
</evidence>
<dbReference type="GO" id="GO:0005085">
    <property type="term" value="F:guanyl-nucleotide exchange factor activity"/>
    <property type="evidence" value="ECO:0007669"/>
    <property type="project" value="TreeGrafter"/>
</dbReference>
<dbReference type="InterPro" id="IPR026091">
    <property type="entry name" value="HPS4"/>
</dbReference>
<sequence length="817" mass="90837">MAKETTIIFVYDTEKLKKEEDDPASAILYFHPTWVSDQQKSSLCGQIVGTIQCVKNVLASPKIISLQTGKFYIIENKRYLLGVGTDRNITDLLLEHRANAVYSLVKFFHNDFVSLADLYQGESLPAKLYHIFDTYLKMLTFGGNIFSHIPTLNLPKSASNVYMEATHILECCRELDNVLGGSMLYHNKVVATQLSADLTKRIILTDPFRIKCPSEVMEVSFELPISVQLLQVYISNKEYNTLLDVSNKNRFAFQYLCSKDIKKSIPKSSSQQDIPLVSAMKRDQSLIFTAVPEEGPESSERPFVPAVVKKNRPKFLNLKSASIDEASERKSLGARQVGTPLCGQTSVASTPVTDLKRMVHQNPLSICTSKGAQPQLGMTVDEVNGTSRTTDIETLNLIPYMTVSSNKPKTKRSTSLTDMNELISSITTDTSQYFNTKNKHFIKIESPKKPKPRSRLKSVCDPTFPVCRQDGLCVSRTYYDHFVKSNIEMVKQDLENSKTSKGRINGIMKSELRSTKLNNECTLKADGDNLTAKCNDGVNSVKMAFVKGNKDHRKSLTLPLKSLTTENEGPAQTPLSRRYSSGVQLTPLLSKLSILAFEDRSSGFGSRETTPSEYRGFTPTKSNAIPFGKLKKETKPVIKPQDKDVMQKCVLFVCGQQDVVLAVLMREEGCREGTVVKKLHDICMETLPKVEKQLAYSIETQSSASSAGRDGEPYSFLCLDTDWDTTKRGGAWGANDAGAAVALNRLHRDFHKTGGLTEILVRCGDSVIYGHNTGPAEIYYHEPASTCSGIPPPGDNIGLVQLKARRRLERDHGVLLL</sequence>
<dbReference type="EMBL" id="CAACVG010013032">
    <property type="protein sequence ID" value="VEN61178.1"/>
    <property type="molecule type" value="Genomic_DNA"/>
</dbReference>
<dbReference type="GO" id="GO:0031267">
    <property type="term" value="F:small GTPase binding"/>
    <property type="evidence" value="ECO:0007669"/>
    <property type="project" value="TreeGrafter"/>
</dbReference>
<dbReference type="AlphaFoldDB" id="A0A653DMX3"/>
<feature type="domain" description="CCZ1/INTU/HPS4 third Longin" evidence="2">
    <location>
        <begin position="712"/>
        <end position="806"/>
    </location>
</feature>
<dbReference type="Pfam" id="PF19033">
    <property type="entry name" value="Intu_longin_3"/>
    <property type="match status" value="1"/>
</dbReference>
<reference evidence="3 4" key="1">
    <citation type="submission" date="2019-01" db="EMBL/GenBank/DDBJ databases">
        <authorList>
            <person name="Sayadi A."/>
        </authorList>
    </citation>
    <scope>NUCLEOTIDE SEQUENCE [LARGE SCALE GENOMIC DNA]</scope>
</reference>
<dbReference type="GO" id="GO:0031085">
    <property type="term" value="C:BLOC-3 complex"/>
    <property type="evidence" value="ECO:0007669"/>
    <property type="project" value="TreeGrafter"/>
</dbReference>
<protein>
    <recommendedName>
        <fullName evidence="5">CCZ1/INTU/HSP4 first Longin domain-containing protein</fullName>
    </recommendedName>
</protein>
<dbReference type="GO" id="GO:0005765">
    <property type="term" value="C:lysosomal membrane"/>
    <property type="evidence" value="ECO:0007669"/>
    <property type="project" value="TreeGrafter"/>
</dbReference>
<organism evidence="3 4">
    <name type="scientific">Callosobruchus maculatus</name>
    <name type="common">Southern cowpea weevil</name>
    <name type="synonym">Pulse bruchid</name>
    <dbReference type="NCBI Taxonomy" id="64391"/>
    <lineage>
        <taxon>Eukaryota</taxon>
        <taxon>Metazoa</taxon>
        <taxon>Ecdysozoa</taxon>
        <taxon>Arthropoda</taxon>
        <taxon>Hexapoda</taxon>
        <taxon>Insecta</taxon>
        <taxon>Pterygota</taxon>
        <taxon>Neoptera</taxon>
        <taxon>Endopterygota</taxon>
        <taxon>Coleoptera</taxon>
        <taxon>Polyphaga</taxon>
        <taxon>Cucujiformia</taxon>
        <taxon>Chrysomeloidea</taxon>
        <taxon>Chrysomelidae</taxon>
        <taxon>Bruchinae</taxon>
        <taxon>Bruchini</taxon>
        <taxon>Callosobruchus</taxon>
    </lineage>
</organism>
<dbReference type="InterPro" id="IPR043989">
    <property type="entry name" value="CCZ1/INTU/HSP4_longin_3"/>
</dbReference>
<dbReference type="GO" id="GO:0031410">
    <property type="term" value="C:cytoplasmic vesicle"/>
    <property type="evidence" value="ECO:0007669"/>
    <property type="project" value="TreeGrafter"/>
</dbReference>
<evidence type="ECO:0000313" key="4">
    <source>
        <dbReference type="Proteomes" id="UP000410492"/>
    </source>
</evidence>
<feature type="domain" description="CCZ1/INTU/HSP4 first Longin" evidence="1">
    <location>
        <begin position="7"/>
        <end position="109"/>
    </location>
</feature>
<dbReference type="OrthoDB" id="16754at2759"/>